<dbReference type="SUPFAM" id="SSF54236">
    <property type="entry name" value="Ubiquitin-like"/>
    <property type="match status" value="1"/>
</dbReference>
<evidence type="ECO:0000313" key="3">
    <source>
        <dbReference type="EMBL" id="CAK9068147.1"/>
    </source>
</evidence>
<feature type="domain" description="Ubiquitin-like" evidence="2">
    <location>
        <begin position="2"/>
        <end position="80"/>
    </location>
</feature>
<proteinExistence type="predicted"/>
<dbReference type="Proteomes" id="UP001642484">
    <property type="component" value="Unassembled WGS sequence"/>
</dbReference>
<dbReference type="PROSITE" id="PS50053">
    <property type="entry name" value="UBIQUITIN_2"/>
    <property type="match status" value="1"/>
</dbReference>
<evidence type="ECO:0000313" key="4">
    <source>
        <dbReference type="Proteomes" id="UP001642484"/>
    </source>
</evidence>
<keyword evidence="4" id="KW-1185">Reference proteome</keyword>
<dbReference type="EMBL" id="CAXAMN010022299">
    <property type="protein sequence ID" value="CAK9068147.1"/>
    <property type="molecule type" value="Genomic_DNA"/>
</dbReference>
<dbReference type="Pfam" id="PF11543">
    <property type="entry name" value="UN_NPL4"/>
    <property type="match status" value="1"/>
</dbReference>
<feature type="compositionally biased region" description="Low complexity" evidence="1">
    <location>
        <begin position="102"/>
        <end position="126"/>
    </location>
</feature>
<evidence type="ECO:0000259" key="2">
    <source>
        <dbReference type="PROSITE" id="PS50053"/>
    </source>
</evidence>
<feature type="region of interest" description="Disordered" evidence="1">
    <location>
        <begin position="98"/>
        <end position="131"/>
    </location>
</feature>
<sequence>MSNLTVRLSSPAGRSRIVLPSTATLADLQAEVKARCGVEPNQQQLSLDRAGAQLITGEASKLLTQLGIANGTEVHLSNREASIAGQVLTKVPVSVEPEEPVAKASAPSGPASSSSAAASSSPPKAVADGKKADPKFETFDAFLRKRQYDVGALPGNQKYVTGQIKRGGMMKSSRLTRLEFGRTTVSPTDLGAMSSSLRRSGTPAGEVGSGLCVAQGSSGVPPTVETLVKPRFRGPRKSVLFSLCFYFAAL</sequence>
<name>A0ABP0NZK2_9DINO</name>
<gene>
    <name evidence="3" type="ORF">CCMP2556_LOCUS33468</name>
</gene>
<protein>
    <recommendedName>
        <fullName evidence="2">Ubiquitin-like domain-containing protein</fullName>
    </recommendedName>
</protein>
<dbReference type="InterPro" id="IPR029071">
    <property type="entry name" value="Ubiquitin-like_domsf"/>
</dbReference>
<comment type="caution">
    <text evidence="3">The sequence shown here is derived from an EMBL/GenBank/DDBJ whole genome shotgun (WGS) entry which is preliminary data.</text>
</comment>
<dbReference type="Gene3D" id="3.10.20.90">
    <property type="entry name" value="Phosphatidylinositol 3-kinase Catalytic Subunit, Chain A, domain 1"/>
    <property type="match status" value="1"/>
</dbReference>
<reference evidence="3 4" key="1">
    <citation type="submission" date="2024-02" db="EMBL/GenBank/DDBJ databases">
        <authorList>
            <person name="Chen Y."/>
            <person name="Shah S."/>
            <person name="Dougan E. K."/>
            <person name="Thang M."/>
            <person name="Chan C."/>
        </authorList>
    </citation>
    <scope>NUCLEOTIDE SEQUENCE [LARGE SCALE GENOMIC DNA]</scope>
</reference>
<dbReference type="InterPro" id="IPR024682">
    <property type="entry name" value="Npl4_Ub-like_dom"/>
</dbReference>
<evidence type="ECO:0000256" key="1">
    <source>
        <dbReference type="SAM" id="MobiDB-lite"/>
    </source>
</evidence>
<dbReference type="InterPro" id="IPR000626">
    <property type="entry name" value="Ubiquitin-like_dom"/>
</dbReference>
<accession>A0ABP0NZK2</accession>
<organism evidence="3 4">
    <name type="scientific">Durusdinium trenchii</name>
    <dbReference type="NCBI Taxonomy" id="1381693"/>
    <lineage>
        <taxon>Eukaryota</taxon>
        <taxon>Sar</taxon>
        <taxon>Alveolata</taxon>
        <taxon>Dinophyceae</taxon>
        <taxon>Suessiales</taxon>
        <taxon>Symbiodiniaceae</taxon>
        <taxon>Durusdinium</taxon>
    </lineage>
</organism>